<reference evidence="2" key="1">
    <citation type="submission" date="2017-06" db="EMBL/GenBank/DDBJ databases">
        <title>Genome analysis of Fimbriiglobus ruber SP5, the first member of the order Planctomycetales with confirmed chitinolytic capability.</title>
        <authorList>
            <person name="Ravin N.V."/>
            <person name="Rakitin A.L."/>
            <person name="Ivanova A.A."/>
            <person name="Beletsky A.V."/>
            <person name="Kulichevskaya I.S."/>
            <person name="Mardanov A.V."/>
            <person name="Dedysh S.N."/>
        </authorList>
    </citation>
    <scope>NUCLEOTIDE SEQUENCE [LARGE SCALE GENOMIC DNA]</scope>
    <source>
        <strain evidence="2">SP5</strain>
    </source>
</reference>
<keyword evidence="2" id="KW-1185">Reference proteome</keyword>
<protein>
    <submittedName>
        <fullName evidence="1">Uncharacterized protein</fullName>
    </submittedName>
</protein>
<proteinExistence type="predicted"/>
<gene>
    <name evidence="1" type="ORF">FRUB_10209</name>
</gene>
<dbReference type="Proteomes" id="UP000214646">
    <property type="component" value="Unassembled WGS sequence"/>
</dbReference>
<dbReference type="EMBL" id="NIDE01000020">
    <property type="protein sequence ID" value="OWK34238.1"/>
    <property type="molecule type" value="Genomic_DNA"/>
</dbReference>
<sequence length="118" mass="13200">METDADVKKSARRIIETAWTLTIKHRDLFCLHQLVSDAVRVSVAYLGDKAARAELAEADRDAVYPEPCDDELDEVAACSARLVAVQQAAAEDAERLMRYLERKRAKRRESLTSPPAAE</sequence>
<dbReference type="RefSeq" id="WP_088260537.1">
    <property type="nucleotide sequence ID" value="NZ_NIDE01000020.1"/>
</dbReference>
<organism evidence="1 2">
    <name type="scientific">Fimbriiglobus ruber</name>
    <dbReference type="NCBI Taxonomy" id="1908690"/>
    <lineage>
        <taxon>Bacteria</taxon>
        <taxon>Pseudomonadati</taxon>
        <taxon>Planctomycetota</taxon>
        <taxon>Planctomycetia</taxon>
        <taxon>Gemmatales</taxon>
        <taxon>Gemmataceae</taxon>
        <taxon>Fimbriiglobus</taxon>
    </lineage>
</organism>
<accession>A0A225D6T1</accession>
<comment type="caution">
    <text evidence="1">The sequence shown here is derived from an EMBL/GenBank/DDBJ whole genome shotgun (WGS) entry which is preliminary data.</text>
</comment>
<dbReference type="AlphaFoldDB" id="A0A225D6T1"/>
<evidence type="ECO:0000313" key="2">
    <source>
        <dbReference type="Proteomes" id="UP000214646"/>
    </source>
</evidence>
<evidence type="ECO:0000313" key="1">
    <source>
        <dbReference type="EMBL" id="OWK34238.1"/>
    </source>
</evidence>
<name>A0A225D6T1_9BACT</name>